<name>A0A7Y9IYA1_9BURK</name>
<sequence>MSQVFFIAPSVRQALTGLGAAIAVMTGAAAYAQPVDQVCQKTLNGISICDVARDVASKTSAQLTPATPPATPPGATQAMRYTRIYAQSNQVVLVGQLASDPVAMAQGFASSGKTLDQAREDMIQAGRQSACAPASRPFIDAGGAIRMTVNFPDGSPFMDTVYARC</sequence>
<evidence type="ECO:0000313" key="3">
    <source>
        <dbReference type="Proteomes" id="UP000542125"/>
    </source>
</evidence>
<reference evidence="2 3" key="1">
    <citation type="submission" date="2020-07" db="EMBL/GenBank/DDBJ databases">
        <title>Genomic Encyclopedia of Type Strains, Phase IV (KMG-V): Genome sequencing to study the core and pangenomes of soil and plant-associated prokaryotes.</title>
        <authorList>
            <person name="Whitman W."/>
        </authorList>
    </citation>
    <scope>NUCLEOTIDE SEQUENCE [LARGE SCALE GENOMIC DNA]</scope>
    <source>
        <strain evidence="2 3">SAS40</strain>
    </source>
</reference>
<organism evidence="2 3">
    <name type="scientific">Pigmentiphaga litoralis</name>
    <dbReference type="NCBI Taxonomy" id="516702"/>
    <lineage>
        <taxon>Bacteria</taxon>
        <taxon>Pseudomonadati</taxon>
        <taxon>Pseudomonadota</taxon>
        <taxon>Betaproteobacteria</taxon>
        <taxon>Burkholderiales</taxon>
        <taxon>Alcaligenaceae</taxon>
        <taxon>Pigmentiphaga</taxon>
    </lineage>
</organism>
<evidence type="ECO:0000313" key="2">
    <source>
        <dbReference type="EMBL" id="NYE84668.1"/>
    </source>
</evidence>
<dbReference type="Proteomes" id="UP000542125">
    <property type="component" value="Unassembled WGS sequence"/>
</dbReference>
<keyword evidence="1" id="KW-0732">Signal</keyword>
<accession>A0A7Y9IYA1</accession>
<keyword evidence="3" id="KW-1185">Reference proteome</keyword>
<protein>
    <submittedName>
        <fullName evidence="2">Uncharacterized protein</fullName>
    </submittedName>
</protein>
<dbReference type="EMBL" id="JACBYR010000001">
    <property type="protein sequence ID" value="NYE84668.1"/>
    <property type="molecule type" value="Genomic_DNA"/>
</dbReference>
<feature type="signal peptide" evidence="1">
    <location>
        <begin position="1"/>
        <end position="32"/>
    </location>
</feature>
<dbReference type="AlphaFoldDB" id="A0A7Y9IYA1"/>
<dbReference type="RefSeq" id="WP_179588332.1">
    <property type="nucleotide sequence ID" value="NZ_JACBYR010000001.1"/>
</dbReference>
<proteinExistence type="predicted"/>
<gene>
    <name evidence="2" type="ORF">FHW18_003939</name>
</gene>
<feature type="chain" id="PRO_5031566129" evidence="1">
    <location>
        <begin position="33"/>
        <end position="165"/>
    </location>
</feature>
<comment type="caution">
    <text evidence="2">The sequence shown here is derived from an EMBL/GenBank/DDBJ whole genome shotgun (WGS) entry which is preliminary data.</text>
</comment>
<evidence type="ECO:0000256" key="1">
    <source>
        <dbReference type="SAM" id="SignalP"/>
    </source>
</evidence>